<dbReference type="Proteomes" id="UP000043763">
    <property type="component" value="Unassembled WGS sequence"/>
</dbReference>
<reference evidence="2" key="1">
    <citation type="submission" date="2015-04" db="EMBL/GenBank/DDBJ databases">
        <authorList>
            <person name="Mushtaq Mamoona"/>
        </authorList>
    </citation>
    <scope>NUCLEOTIDE SEQUENCE [LARGE SCALE GENOMIC DNA]</scope>
    <source>
        <strain evidence="2">AN4859/03</strain>
    </source>
</reference>
<dbReference type="AlphaFoldDB" id="A0A0G4KAJ3"/>
<organism evidence="1 2">
    <name type="scientific">Brachyspira suanatina</name>
    <dbReference type="NCBI Taxonomy" id="381802"/>
    <lineage>
        <taxon>Bacteria</taxon>
        <taxon>Pseudomonadati</taxon>
        <taxon>Spirochaetota</taxon>
        <taxon>Spirochaetia</taxon>
        <taxon>Brachyspirales</taxon>
        <taxon>Brachyspiraceae</taxon>
        <taxon>Brachyspira</taxon>
    </lineage>
</organism>
<proteinExistence type="predicted"/>
<dbReference type="RefSeq" id="WP_167336131.1">
    <property type="nucleotide sequence ID" value="NZ_CVLB01000003.1"/>
</dbReference>
<protein>
    <submittedName>
        <fullName evidence="1">Uncharacterized protein</fullName>
    </submittedName>
</protein>
<evidence type="ECO:0000313" key="2">
    <source>
        <dbReference type="Proteomes" id="UP000043763"/>
    </source>
</evidence>
<gene>
    <name evidence="1" type="ORF">BRSU_2568</name>
</gene>
<evidence type="ECO:0000313" key="1">
    <source>
        <dbReference type="EMBL" id="CRF35306.1"/>
    </source>
</evidence>
<sequence>MYWVLYYNEKDNLLVFNPNESKYSADIIIDLNNLEKINNKNIEDLKSEEKIKCIIEYIFKNIFNYTEKIKNKIDKNNEYSNIKNKLYGYLFENIRFIIKHEAFFEEQELRMLVTSNYKSKEIKADRINNKLYIDYIKLFSENNNYIKEIIIGSKVENNESVAEYIRKILHEKNNDKNKLDEIKVSISEAPLR</sequence>
<keyword evidence="2" id="KW-1185">Reference proteome</keyword>
<accession>A0A0G4KAJ3</accession>
<dbReference type="EMBL" id="CVLB01000003">
    <property type="protein sequence ID" value="CRF35306.1"/>
    <property type="molecule type" value="Genomic_DNA"/>
</dbReference>
<name>A0A0G4KAJ3_9SPIR</name>